<reference evidence="11" key="1">
    <citation type="submission" date="2017-09" db="EMBL/GenBank/DDBJ databases">
        <title>Depth-based differentiation of microbial function through sediment-hosted aquifers and enrichment of novel symbionts in the deep terrestrial subsurface.</title>
        <authorList>
            <person name="Probst A.J."/>
            <person name="Ladd B."/>
            <person name="Jarett J.K."/>
            <person name="Geller-Mcgrath D.E."/>
            <person name="Sieber C.M.K."/>
            <person name="Emerson J.B."/>
            <person name="Anantharaman K."/>
            <person name="Thomas B.C."/>
            <person name="Malmstrom R."/>
            <person name="Stieglmeier M."/>
            <person name="Klingl A."/>
            <person name="Woyke T."/>
            <person name="Ryan C.M."/>
            <person name="Banfield J.F."/>
        </authorList>
    </citation>
    <scope>NUCLEOTIDE SEQUENCE [LARGE SCALE GENOMIC DNA]</scope>
</reference>
<dbReference type="AlphaFoldDB" id="A0A2M7AX17"/>
<comment type="function">
    <text evidence="9">Sodium pump that utilizes the energy of pyrophosphate hydrolysis as the driving force for Na(+) movement across the membrane.</text>
</comment>
<keyword evidence="9" id="KW-1003">Cell membrane</keyword>
<keyword evidence="5 9" id="KW-1278">Translocase</keyword>
<dbReference type="PANTHER" id="PTHR31998">
    <property type="entry name" value="K(+)-INSENSITIVE PYROPHOSPHATE-ENERGIZED PROTON PUMP"/>
    <property type="match status" value="1"/>
</dbReference>
<evidence type="ECO:0000313" key="10">
    <source>
        <dbReference type="EMBL" id="PIU75178.1"/>
    </source>
</evidence>
<feature type="transmembrane region" description="Helical" evidence="9">
    <location>
        <begin position="152"/>
        <end position="169"/>
    </location>
</feature>
<feature type="transmembrane region" description="Helical" evidence="9">
    <location>
        <begin position="637"/>
        <end position="655"/>
    </location>
</feature>
<keyword evidence="9" id="KW-0630">Potassium</keyword>
<feature type="transmembrane region" description="Helical" evidence="9">
    <location>
        <begin position="549"/>
        <end position="568"/>
    </location>
</feature>
<comment type="caution">
    <text evidence="9">Lacks conserved residue(s) required for the propagation of feature annotation.</text>
</comment>
<evidence type="ECO:0000256" key="2">
    <source>
        <dbReference type="ARBA" id="ARBA00022448"/>
    </source>
</evidence>
<dbReference type="EMBL" id="PEVY01000046">
    <property type="protein sequence ID" value="PIU75178.1"/>
    <property type="molecule type" value="Genomic_DNA"/>
</dbReference>
<feature type="transmembrane region" description="Helical" evidence="9">
    <location>
        <begin position="81"/>
        <end position="99"/>
    </location>
</feature>
<keyword evidence="8 9" id="KW-0472">Membrane</keyword>
<evidence type="ECO:0000256" key="7">
    <source>
        <dbReference type="ARBA" id="ARBA00023065"/>
    </source>
</evidence>
<feature type="transmembrane region" description="Helical" evidence="9">
    <location>
        <begin position="450"/>
        <end position="470"/>
    </location>
</feature>
<feature type="transmembrane region" description="Helical" evidence="9">
    <location>
        <begin position="367"/>
        <end position="390"/>
    </location>
</feature>
<evidence type="ECO:0000256" key="9">
    <source>
        <dbReference type="HAMAP-Rule" id="MF_01129"/>
    </source>
</evidence>
<comment type="similarity">
    <text evidence="9">Belongs to the H(+)-translocating pyrophosphatase (TC 3.A.10) family. K(+)-stimulated subfamily.</text>
</comment>
<dbReference type="GO" id="GO:0006814">
    <property type="term" value="P:sodium ion transport"/>
    <property type="evidence" value="ECO:0007669"/>
    <property type="project" value="UniProtKB-UniRule"/>
</dbReference>
<keyword evidence="6 9" id="KW-1133">Transmembrane helix</keyword>
<dbReference type="PIRSF" id="PIRSF001265">
    <property type="entry name" value="H+-PPase"/>
    <property type="match status" value="1"/>
</dbReference>
<comment type="activity regulation">
    <text evidence="9">Requires K(+) for maximal activity.</text>
</comment>
<accession>A0A2M7AX17</accession>
<comment type="subunit">
    <text evidence="9">Homodimer.</text>
</comment>
<keyword evidence="9" id="KW-0739">Sodium transport</keyword>
<comment type="subcellular location">
    <subcellularLocation>
        <location evidence="9">Cell membrane</location>
        <topology evidence="9">Multi-pass membrane protein</topology>
    </subcellularLocation>
    <subcellularLocation>
        <location evidence="1">Endomembrane system</location>
        <topology evidence="1">Multi-pass membrane protein</topology>
    </subcellularLocation>
</comment>
<dbReference type="InterPro" id="IPR004131">
    <property type="entry name" value="PPase-energised_H-pump"/>
</dbReference>
<keyword evidence="9" id="KW-0915">Sodium</keyword>
<dbReference type="Proteomes" id="UP000228775">
    <property type="component" value="Unassembled WGS sequence"/>
</dbReference>
<sequence>MLTTYFSFGGAVVGLIVAALLGRYVKKQKIESQKVADITSAIREGALAFLNKEYQILFLFVLIVAVIMFLTPIGWQTAITFIMGAFFSILSGNLGMRVATRANGRVAMAVKHDLHSGLRLAFASGSVMGFVVVALGVLGVALSLWIFKNPEVAYGFGFGASSVALFARVGGGIYTKAADVGADLVGKVEQGIPEDDPRNPAVIADNVGDNVGDVAGMGADLYESYVDSIIAASVLGAGVVGIFGMRAFSLPLLIALAGIFASLVGTLVIWLSHRGHPQSILNRGVFTTSAIVLLGTAIGIHYLNLIKPWELFGAIAVGLIAGVVNGMVTEYYTSSKHKPSRRLAEAAKNGAGTNLIEGLALGMRSTVVPVLVICVTVAIAYKLAGIYGIALAAVGMLSTLAITLATDSYGPVADNAAGIAEMAELGQEVRERAEKLDAVGNTTAAIGKGFSVGSGALIGVALLVSYVYVANIQAIDLKEPKVLIGLFIGGLLPFLFSSFLMRAVGKAAFYVVDEVRRQFRDIKGIMEGKAKPEYGHCVQIVTSGALRQMVMPSLVAITVPVLVGFILGKAALGGLLAGAIVCGFLMAIMMANAGGAWDNAKKYIEEGHFGGKGSATHKAAVVGDTVGDPFKDTAGPSVNILIKVVSILALIIAPLL</sequence>
<dbReference type="NCBIfam" id="TIGR01104">
    <property type="entry name" value="V_PPase"/>
    <property type="match status" value="1"/>
</dbReference>
<dbReference type="GO" id="GO:0012505">
    <property type="term" value="C:endomembrane system"/>
    <property type="evidence" value="ECO:0007669"/>
    <property type="project" value="UniProtKB-SubCell"/>
</dbReference>
<comment type="caution">
    <text evidence="10">The sequence shown here is derived from an EMBL/GenBank/DDBJ whole genome shotgun (WGS) entry which is preliminary data.</text>
</comment>
<feature type="transmembrane region" description="Helical" evidence="9">
    <location>
        <begin position="482"/>
        <end position="501"/>
    </location>
</feature>
<dbReference type="NCBIfam" id="NF001960">
    <property type="entry name" value="PRK00733.3-5"/>
    <property type="match status" value="1"/>
</dbReference>
<evidence type="ECO:0000256" key="3">
    <source>
        <dbReference type="ARBA" id="ARBA00022692"/>
    </source>
</evidence>
<keyword evidence="2 9" id="KW-0813">Transport</keyword>
<dbReference type="HAMAP" id="MF_01129">
    <property type="entry name" value="PPase_energized_pump"/>
    <property type="match status" value="1"/>
</dbReference>
<evidence type="ECO:0000256" key="8">
    <source>
        <dbReference type="ARBA" id="ARBA00023136"/>
    </source>
</evidence>
<feature type="transmembrane region" description="Helical" evidence="9">
    <location>
        <begin position="311"/>
        <end position="332"/>
    </location>
</feature>
<dbReference type="Pfam" id="PF03030">
    <property type="entry name" value="H_PPase"/>
    <property type="match status" value="1"/>
</dbReference>
<evidence type="ECO:0000256" key="1">
    <source>
        <dbReference type="ARBA" id="ARBA00004127"/>
    </source>
</evidence>
<feature type="transmembrane region" description="Helical" evidence="9">
    <location>
        <begin position="575"/>
        <end position="597"/>
    </location>
</feature>
<comment type="catalytic activity">
    <reaction evidence="9">
        <text>Na(+)(in) + diphosphate + H2O = Na(+)(out) + 2 phosphate + H(+)</text>
        <dbReference type="Rhea" id="RHEA:57884"/>
        <dbReference type="ChEBI" id="CHEBI:15377"/>
        <dbReference type="ChEBI" id="CHEBI:15378"/>
        <dbReference type="ChEBI" id="CHEBI:29101"/>
        <dbReference type="ChEBI" id="CHEBI:33019"/>
        <dbReference type="ChEBI" id="CHEBI:43474"/>
        <dbReference type="EC" id="7.2.3.1"/>
    </reaction>
</comment>
<keyword evidence="3 9" id="KW-0812">Transmembrane</keyword>
<evidence type="ECO:0000256" key="5">
    <source>
        <dbReference type="ARBA" id="ARBA00022967"/>
    </source>
</evidence>
<feature type="transmembrane region" description="Helical" evidence="9">
    <location>
        <begin position="284"/>
        <end position="305"/>
    </location>
</feature>
<evidence type="ECO:0000256" key="4">
    <source>
        <dbReference type="ARBA" id="ARBA00022842"/>
    </source>
</evidence>
<proteinExistence type="inferred from homology"/>
<keyword evidence="7 9" id="KW-0406">Ion transport</keyword>
<dbReference type="GO" id="GO:0005886">
    <property type="term" value="C:plasma membrane"/>
    <property type="evidence" value="ECO:0007669"/>
    <property type="project" value="UniProtKB-SubCell"/>
</dbReference>
<evidence type="ECO:0000313" key="11">
    <source>
        <dbReference type="Proteomes" id="UP000228775"/>
    </source>
</evidence>
<dbReference type="GO" id="GO:0004427">
    <property type="term" value="F:inorganic diphosphate phosphatase activity"/>
    <property type="evidence" value="ECO:0007669"/>
    <property type="project" value="UniProtKB-UniRule"/>
</dbReference>
<organism evidence="10 11">
    <name type="scientific">Candidatus Portnoybacteria bacterium CG06_land_8_20_14_3_00_39_12</name>
    <dbReference type="NCBI Taxonomy" id="1974809"/>
    <lineage>
        <taxon>Bacteria</taxon>
        <taxon>Candidatus Portnoyibacteriota</taxon>
    </lineage>
</organism>
<dbReference type="GO" id="GO:0009678">
    <property type="term" value="F:diphosphate hydrolysis-driven proton transmembrane transporter activity"/>
    <property type="evidence" value="ECO:0007669"/>
    <property type="project" value="UniProtKB-UniRule"/>
</dbReference>
<feature type="site" description="Determinant of potassium dependence" evidence="9">
    <location>
        <position position="444"/>
    </location>
</feature>
<dbReference type="GO" id="GO:0000287">
    <property type="term" value="F:magnesium ion binding"/>
    <property type="evidence" value="ECO:0007669"/>
    <property type="project" value="UniProtKB-UniRule"/>
</dbReference>
<feature type="transmembrane region" description="Helical" evidence="9">
    <location>
        <begin position="120"/>
        <end position="146"/>
    </location>
</feature>
<dbReference type="GO" id="GO:0030955">
    <property type="term" value="F:potassium ion binding"/>
    <property type="evidence" value="ECO:0007669"/>
    <property type="project" value="UniProtKB-UniRule"/>
</dbReference>
<protein>
    <recommendedName>
        <fullName evidence="9">Putative K(+)-stimulated pyrophosphate-energized sodium pump</fullName>
        <ecNumber evidence="9">7.2.3.1</ecNumber>
    </recommendedName>
    <alternativeName>
        <fullName evidence="9">Membrane-bound sodium-translocating pyrophosphatase</fullName>
    </alternativeName>
    <alternativeName>
        <fullName evidence="9">Pyrophosphate-energized inorganic pyrophosphatase</fullName>
        <shortName evidence="9">Na(+)-PPase</shortName>
    </alternativeName>
</protein>
<feature type="transmembrane region" description="Helical" evidence="9">
    <location>
        <begin position="6"/>
        <end position="25"/>
    </location>
</feature>
<feature type="transmembrane region" description="Helical" evidence="9">
    <location>
        <begin position="56"/>
        <end position="75"/>
    </location>
</feature>
<name>A0A2M7AX17_9BACT</name>
<gene>
    <name evidence="9" type="primary">hppA</name>
    <name evidence="10" type="ORF">COS76_02185</name>
</gene>
<comment type="cofactor">
    <cofactor evidence="9">
        <name>Mg(2+)</name>
        <dbReference type="ChEBI" id="CHEBI:18420"/>
    </cofactor>
</comment>
<keyword evidence="4 9" id="KW-0460">Magnesium</keyword>
<feature type="transmembrane region" description="Helical" evidence="9">
    <location>
        <begin position="250"/>
        <end position="272"/>
    </location>
</feature>
<evidence type="ECO:0000256" key="6">
    <source>
        <dbReference type="ARBA" id="ARBA00022989"/>
    </source>
</evidence>
<dbReference type="EC" id="7.2.3.1" evidence="9"/>